<dbReference type="EMBL" id="FOJB01000001">
    <property type="protein sequence ID" value="SEW21877.1"/>
    <property type="molecule type" value="Genomic_DNA"/>
</dbReference>
<reference evidence="1 2" key="1">
    <citation type="submission" date="2016-10" db="EMBL/GenBank/DDBJ databases">
        <authorList>
            <person name="de Groot N.N."/>
        </authorList>
    </citation>
    <scope>NUCLEOTIDE SEQUENCE [LARGE SCALE GENOMIC DNA]</scope>
    <source>
        <strain evidence="1 2">DSM 29439</strain>
    </source>
</reference>
<accession>A0A1I0Q4N7</accession>
<dbReference type="AlphaFoldDB" id="A0A1I0Q4N7"/>
<sequence>MTERTETLESAIPPADFSTVVEAVKSALDEGDPGVRLAGIGLDAGTLHKTVAAAVEEALSISLIDTLLKAWEGMKSVQALTGEKGPMDGRTRVAALLKHKLKATHTPEVRLTLGESVDVRKVRIPIALTVEVAGVSLTVRDRQIVGVAAGYLHPSVKIKVEKVTVVETKLRRIDLSNTVAINIPRPEQQG</sequence>
<proteinExistence type="predicted"/>
<keyword evidence="2" id="KW-1185">Reference proteome</keyword>
<gene>
    <name evidence="1" type="ORF">SAMN05444851_2224</name>
</gene>
<dbReference type="Proteomes" id="UP000199650">
    <property type="component" value="Unassembled WGS sequence"/>
</dbReference>
<evidence type="ECO:0000313" key="2">
    <source>
        <dbReference type="Proteomes" id="UP000199650"/>
    </source>
</evidence>
<name>A0A1I0Q4N7_9RHOB</name>
<organism evidence="1 2">
    <name type="scientific">Aliiroseovarius sediminilitoris</name>
    <dbReference type="NCBI Taxonomy" id="1173584"/>
    <lineage>
        <taxon>Bacteria</taxon>
        <taxon>Pseudomonadati</taxon>
        <taxon>Pseudomonadota</taxon>
        <taxon>Alphaproteobacteria</taxon>
        <taxon>Rhodobacterales</taxon>
        <taxon>Paracoccaceae</taxon>
        <taxon>Aliiroseovarius</taxon>
    </lineage>
</organism>
<evidence type="ECO:0000313" key="1">
    <source>
        <dbReference type="EMBL" id="SEW21877.1"/>
    </source>
</evidence>
<protein>
    <submittedName>
        <fullName evidence="1">Uncharacterized protein</fullName>
    </submittedName>
</protein>
<dbReference type="OrthoDB" id="9843440at2"/>
<dbReference type="RefSeq" id="WP_091430600.1">
    <property type="nucleotide sequence ID" value="NZ_FOJB01000001.1"/>
</dbReference>